<accession>A0A6G0VJA0</accession>
<protein>
    <submittedName>
        <fullName evidence="1">Uncharacterized protein</fullName>
    </submittedName>
</protein>
<evidence type="ECO:0000313" key="2">
    <source>
        <dbReference type="Proteomes" id="UP000478052"/>
    </source>
</evidence>
<dbReference type="AlphaFoldDB" id="A0A6G0VJA0"/>
<feature type="non-terminal residue" evidence="1">
    <location>
        <position position="83"/>
    </location>
</feature>
<name>A0A6G0VJA0_APHCR</name>
<reference evidence="1 2" key="1">
    <citation type="submission" date="2019-08" db="EMBL/GenBank/DDBJ databases">
        <title>Whole genome of Aphis craccivora.</title>
        <authorList>
            <person name="Voronova N.V."/>
            <person name="Shulinski R.S."/>
            <person name="Bandarenka Y.V."/>
            <person name="Zhorov D.G."/>
            <person name="Warner D."/>
        </authorList>
    </citation>
    <scope>NUCLEOTIDE SEQUENCE [LARGE SCALE GENOMIC DNA]</scope>
    <source>
        <strain evidence="1">180601</strain>
        <tissue evidence="1">Whole Body</tissue>
    </source>
</reference>
<evidence type="ECO:0000313" key="1">
    <source>
        <dbReference type="EMBL" id="KAF0689653.1"/>
    </source>
</evidence>
<organism evidence="1 2">
    <name type="scientific">Aphis craccivora</name>
    <name type="common">Cowpea aphid</name>
    <dbReference type="NCBI Taxonomy" id="307492"/>
    <lineage>
        <taxon>Eukaryota</taxon>
        <taxon>Metazoa</taxon>
        <taxon>Ecdysozoa</taxon>
        <taxon>Arthropoda</taxon>
        <taxon>Hexapoda</taxon>
        <taxon>Insecta</taxon>
        <taxon>Pterygota</taxon>
        <taxon>Neoptera</taxon>
        <taxon>Paraneoptera</taxon>
        <taxon>Hemiptera</taxon>
        <taxon>Sternorrhyncha</taxon>
        <taxon>Aphidomorpha</taxon>
        <taxon>Aphidoidea</taxon>
        <taxon>Aphididae</taxon>
        <taxon>Aphidini</taxon>
        <taxon>Aphis</taxon>
        <taxon>Aphis</taxon>
    </lineage>
</organism>
<sequence length="83" mass="9749">MFQLTMIKPFAQRRNETVLCLRVLISTCRCFWFVIRLRVYSSVKMPKIKPRKSALLKNYVSEFGDTIFSSDGSILFCKMCEVQ</sequence>
<proteinExistence type="predicted"/>
<gene>
    <name evidence="1" type="ORF">FWK35_00035516</name>
</gene>
<dbReference type="EMBL" id="VUJU01016285">
    <property type="protein sequence ID" value="KAF0689653.1"/>
    <property type="molecule type" value="Genomic_DNA"/>
</dbReference>
<comment type="caution">
    <text evidence="1">The sequence shown here is derived from an EMBL/GenBank/DDBJ whole genome shotgun (WGS) entry which is preliminary data.</text>
</comment>
<dbReference type="Proteomes" id="UP000478052">
    <property type="component" value="Unassembled WGS sequence"/>
</dbReference>
<keyword evidence="2" id="KW-1185">Reference proteome</keyword>
<dbReference type="OrthoDB" id="6604921at2759"/>